<dbReference type="InterPro" id="IPR035965">
    <property type="entry name" value="PAS-like_dom_sf"/>
</dbReference>
<evidence type="ECO:0000256" key="1">
    <source>
        <dbReference type="ARBA" id="ARBA00022543"/>
    </source>
</evidence>
<dbReference type="GO" id="GO:0005634">
    <property type="term" value="C:nucleus"/>
    <property type="evidence" value="ECO:0007669"/>
    <property type="project" value="TreeGrafter"/>
</dbReference>
<evidence type="ECO:0000259" key="7">
    <source>
        <dbReference type="PROSITE" id="PS50112"/>
    </source>
</evidence>
<dbReference type="Gene3D" id="3.30.450.20">
    <property type="entry name" value="PAS domain"/>
    <property type="match status" value="1"/>
</dbReference>
<dbReference type="CDD" id="cd00130">
    <property type="entry name" value="PAS"/>
    <property type="match status" value="1"/>
</dbReference>
<dbReference type="SUPFAM" id="SSF55785">
    <property type="entry name" value="PYP-like sensor domain (PAS domain)"/>
    <property type="match status" value="1"/>
</dbReference>
<keyword evidence="4" id="KW-0288">FMN</keyword>
<evidence type="ECO:0000256" key="5">
    <source>
        <dbReference type="ARBA" id="ARBA00022991"/>
    </source>
</evidence>
<evidence type="ECO:0000259" key="8">
    <source>
        <dbReference type="PROSITE" id="PS50113"/>
    </source>
</evidence>
<feature type="domain" description="PAS" evidence="7">
    <location>
        <begin position="59"/>
        <end position="79"/>
    </location>
</feature>
<dbReference type="PROSITE" id="PS50113">
    <property type="entry name" value="PAC"/>
    <property type="match status" value="1"/>
</dbReference>
<keyword evidence="1" id="KW-0600">Photoreceptor protein</keyword>
<dbReference type="PROSITE" id="PS50112">
    <property type="entry name" value="PAS"/>
    <property type="match status" value="1"/>
</dbReference>
<proteinExistence type="evidence at transcript level"/>
<keyword evidence="6" id="KW-0675">Receptor</keyword>
<protein>
    <submittedName>
        <fullName evidence="9">Putative LOV domain-containing protein</fullName>
    </submittedName>
</protein>
<feature type="domain" description="PAC" evidence="8">
    <location>
        <begin position="106"/>
        <end position="160"/>
    </location>
</feature>
<dbReference type="InterPro" id="IPR000700">
    <property type="entry name" value="PAS-assoc_C"/>
</dbReference>
<keyword evidence="5" id="KW-0157">Chromophore</keyword>
<name>A0A126X1K6_CLAKE</name>
<sequence>MDNIFSVLTHYSESTSRLVCRKRCSMPDVGLLSSSLIISLGRIKQSFVLTNPRLPDMPIMYASDAFLKLTGYARDEVLGCNCRFLGGTNTDTSTLYLIRESIKTEQPCTVRILNYRKDKSSFWNFLHISPVRDASGKVAYFVGVQIEEDYKNQDKQGLSPEMRQLSVVGAVKVAVRSLSMTAGSSKS</sequence>
<dbReference type="GO" id="GO:0009637">
    <property type="term" value="P:response to blue light"/>
    <property type="evidence" value="ECO:0007669"/>
    <property type="project" value="UniProtKB-ARBA"/>
</dbReference>
<evidence type="ECO:0000256" key="3">
    <source>
        <dbReference type="ARBA" id="ARBA00022630"/>
    </source>
</evidence>
<dbReference type="PANTHER" id="PTHR47429:SF2">
    <property type="entry name" value="PROTEIN TWIN LOV 1"/>
    <property type="match status" value="1"/>
</dbReference>
<keyword evidence="3" id="KW-0285">Flavoprotein</keyword>
<dbReference type="InterPro" id="IPR000014">
    <property type="entry name" value="PAS"/>
</dbReference>
<dbReference type="InterPro" id="IPR001610">
    <property type="entry name" value="PAC"/>
</dbReference>
<accession>A0A126X1K6</accession>
<reference evidence="9" key="1">
    <citation type="journal article" date="2016" name="Proc. Natl. Acad. Sci. U.S.A.">
        <title>Functional and topological diversity of LOV domain photoreceptors.</title>
        <authorList>
            <person name="Glantz S.T."/>
            <person name="Carpenter E.J."/>
            <person name="Melkonian M."/>
            <person name="Gardner K.H."/>
            <person name="Boyden E.S."/>
            <person name="Wong G.K."/>
            <person name="Chow B.Y."/>
        </authorList>
    </citation>
    <scope>NUCLEOTIDE SEQUENCE</scope>
    <source>
        <strain evidence="9">SLYR_2020577</strain>
    </source>
</reference>
<dbReference type="PANTHER" id="PTHR47429">
    <property type="entry name" value="PROTEIN TWIN LOV 1"/>
    <property type="match status" value="1"/>
</dbReference>
<evidence type="ECO:0000256" key="4">
    <source>
        <dbReference type="ARBA" id="ARBA00022643"/>
    </source>
</evidence>
<dbReference type="AlphaFoldDB" id="A0A126X1K6"/>
<evidence type="ECO:0000256" key="6">
    <source>
        <dbReference type="ARBA" id="ARBA00023170"/>
    </source>
</evidence>
<evidence type="ECO:0000313" key="9">
    <source>
        <dbReference type="EMBL" id="AML78606.1"/>
    </source>
</evidence>
<evidence type="ECO:0000256" key="2">
    <source>
        <dbReference type="ARBA" id="ARBA00022606"/>
    </source>
</evidence>
<organism evidence="9">
    <name type="scientific">Cladrastis kentukea</name>
    <name type="common">Yellow wood</name>
    <name type="synonym">Cladrastis lutea</name>
    <dbReference type="NCBI Taxonomy" id="38412"/>
    <lineage>
        <taxon>Eukaryota</taxon>
        <taxon>Viridiplantae</taxon>
        <taxon>Streptophyta</taxon>
        <taxon>Embryophyta</taxon>
        <taxon>Tracheophyta</taxon>
        <taxon>Spermatophyta</taxon>
        <taxon>Magnoliopsida</taxon>
        <taxon>eudicotyledons</taxon>
        <taxon>Gunneridae</taxon>
        <taxon>Pentapetalae</taxon>
        <taxon>rosids</taxon>
        <taxon>fabids</taxon>
        <taxon>Fabales</taxon>
        <taxon>Fabaceae</taxon>
        <taxon>Papilionoideae</taxon>
        <taxon>Cladrastis clade</taxon>
        <taxon>Cladrastis</taxon>
    </lineage>
</organism>
<dbReference type="GO" id="GO:0009881">
    <property type="term" value="F:photoreceptor activity"/>
    <property type="evidence" value="ECO:0007669"/>
    <property type="project" value="UniProtKB-KW"/>
</dbReference>
<keyword evidence="2" id="KW-0716">Sensory transduction</keyword>
<dbReference type="SMART" id="SM00086">
    <property type="entry name" value="PAC"/>
    <property type="match status" value="1"/>
</dbReference>
<dbReference type="Pfam" id="PF13426">
    <property type="entry name" value="PAS_9"/>
    <property type="match status" value="1"/>
</dbReference>
<dbReference type="NCBIfam" id="TIGR00229">
    <property type="entry name" value="sensory_box"/>
    <property type="match status" value="1"/>
</dbReference>
<dbReference type="FunFam" id="3.30.450.20:FF:000080">
    <property type="entry name" value="protein TWIN LOV 1"/>
    <property type="match status" value="1"/>
</dbReference>
<dbReference type="EMBL" id="KU700920">
    <property type="protein sequence ID" value="AML78606.1"/>
    <property type="molecule type" value="mRNA"/>
</dbReference>